<keyword evidence="8" id="KW-1133">Transmembrane helix</keyword>
<evidence type="ECO:0000256" key="8">
    <source>
        <dbReference type="SAM" id="Phobius"/>
    </source>
</evidence>
<evidence type="ECO:0000256" key="5">
    <source>
        <dbReference type="ARBA" id="ARBA00037900"/>
    </source>
</evidence>
<evidence type="ECO:0000256" key="3">
    <source>
        <dbReference type="ARBA" id="ARBA00022723"/>
    </source>
</evidence>
<keyword evidence="8" id="KW-0812">Transmembrane</keyword>
<protein>
    <recommendedName>
        <fullName evidence="6">nicotinamidase</fullName>
        <ecNumber evidence="6">3.5.1.19</ecNumber>
    </recommendedName>
    <alternativeName>
        <fullName evidence="7">Nicotinamide deamidase</fullName>
    </alternativeName>
</protein>
<feature type="transmembrane region" description="Helical" evidence="8">
    <location>
        <begin position="12"/>
        <end position="39"/>
    </location>
</feature>
<organism evidence="10 11">
    <name type="scientific">Durusdinium trenchii</name>
    <dbReference type="NCBI Taxonomy" id="1381693"/>
    <lineage>
        <taxon>Eukaryota</taxon>
        <taxon>Sar</taxon>
        <taxon>Alveolata</taxon>
        <taxon>Dinophyceae</taxon>
        <taxon>Suessiales</taxon>
        <taxon>Symbiodiniaceae</taxon>
        <taxon>Durusdinium</taxon>
    </lineage>
</organism>
<dbReference type="InterPro" id="IPR052347">
    <property type="entry name" value="Isochorismatase_Nicotinamidase"/>
</dbReference>
<comment type="pathway">
    <text evidence="5">Cofactor biosynthesis; nicotinate biosynthesis; nicotinate from nicotinamide: step 1/1.</text>
</comment>
<keyword evidence="2" id="KW-0662">Pyridine nucleotide biosynthesis</keyword>
<dbReference type="Gene3D" id="3.40.50.850">
    <property type="entry name" value="Isochorismatase-like"/>
    <property type="match status" value="1"/>
</dbReference>
<evidence type="ECO:0000256" key="6">
    <source>
        <dbReference type="ARBA" id="ARBA00039017"/>
    </source>
</evidence>
<comment type="similarity">
    <text evidence="1">Belongs to the isochorismatase family.</text>
</comment>
<reference evidence="10 11" key="1">
    <citation type="submission" date="2024-02" db="EMBL/GenBank/DDBJ databases">
        <authorList>
            <person name="Chen Y."/>
            <person name="Shah S."/>
            <person name="Dougan E. K."/>
            <person name="Thang M."/>
            <person name="Chan C."/>
        </authorList>
    </citation>
    <scope>NUCLEOTIDE SEQUENCE [LARGE SCALE GENOMIC DNA]</scope>
</reference>
<sequence length="406" mass="43687">MVLRLARLFKHTVVAATIFGSTVLAGSAALLGAAACRGLDRGSMSTCKWRLVVASVWVFNPVPLAAIGLALRCYEECFLENGSLPVVASHIIPKINQIRNEKDGKSQETLPSESQNPSRRDCLFDLVVLSQDYHPAGHISFGTAHGMPQETPNAQKSNSWRGAMSMKCIVNGGMDEACCPLAYVNRSEVTCNGIFEYCPDESIGLVLFACAFTALRALVTNPMINGNPACTTCRDTPDQCFGMTMDLWLDHCLQDGDSAIASSLVVKEGDVIVQKGHRYVEMFSAFMDNTKNYKSALDKTLKDAGVTEIYAAGIATTHCVRWTVEDAANLLGYQANIIMDASAGIWGTPTSYANEAEAIADFQRQNITVLNAADILAMTCADTMSSANVQGVGSLLIFLGALVAHF</sequence>
<accession>A0ABP0KBL8</accession>
<dbReference type="EC" id="3.5.1.19" evidence="6"/>
<evidence type="ECO:0000259" key="9">
    <source>
        <dbReference type="Pfam" id="PF00857"/>
    </source>
</evidence>
<feature type="domain" description="Isochorismatase-like" evidence="9">
    <location>
        <begin position="257"/>
        <end position="345"/>
    </location>
</feature>
<dbReference type="PANTHER" id="PTHR11080">
    <property type="entry name" value="PYRAZINAMIDASE/NICOTINAMIDASE"/>
    <property type="match status" value="1"/>
</dbReference>
<dbReference type="Proteomes" id="UP001642464">
    <property type="component" value="Unassembled WGS sequence"/>
</dbReference>
<keyword evidence="4" id="KW-0378">Hydrolase</keyword>
<dbReference type="InterPro" id="IPR000868">
    <property type="entry name" value="Isochorismatase-like_dom"/>
</dbReference>
<evidence type="ECO:0000313" key="10">
    <source>
        <dbReference type="EMBL" id="CAK9024190.1"/>
    </source>
</evidence>
<comment type="caution">
    <text evidence="10">The sequence shown here is derived from an EMBL/GenBank/DDBJ whole genome shotgun (WGS) entry which is preliminary data.</text>
</comment>
<dbReference type="SUPFAM" id="SSF52499">
    <property type="entry name" value="Isochorismatase-like hydrolases"/>
    <property type="match status" value="1"/>
</dbReference>
<keyword evidence="3" id="KW-0479">Metal-binding</keyword>
<keyword evidence="8" id="KW-0472">Membrane</keyword>
<dbReference type="PANTHER" id="PTHR11080:SF2">
    <property type="entry name" value="LD05707P"/>
    <property type="match status" value="1"/>
</dbReference>
<evidence type="ECO:0000256" key="7">
    <source>
        <dbReference type="ARBA" id="ARBA00043224"/>
    </source>
</evidence>
<dbReference type="Pfam" id="PF00857">
    <property type="entry name" value="Isochorismatase"/>
    <property type="match status" value="1"/>
</dbReference>
<keyword evidence="11" id="KW-1185">Reference proteome</keyword>
<proteinExistence type="inferred from homology"/>
<dbReference type="EMBL" id="CAXAMM010010779">
    <property type="protein sequence ID" value="CAK9024190.1"/>
    <property type="molecule type" value="Genomic_DNA"/>
</dbReference>
<dbReference type="InterPro" id="IPR036380">
    <property type="entry name" value="Isochorismatase-like_sf"/>
</dbReference>
<evidence type="ECO:0000313" key="11">
    <source>
        <dbReference type="Proteomes" id="UP001642464"/>
    </source>
</evidence>
<name>A0ABP0KBL8_9DINO</name>
<evidence type="ECO:0000256" key="4">
    <source>
        <dbReference type="ARBA" id="ARBA00022801"/>
    </source>
</evidence>
<evidence type="ECO:0000256" key="2">
    <source>
        <dbReference type="ARBA" id="ARBA00022642"/>
    </source>
</evidence>
<evidence type="ECO:0000256" key="1">
    <source>
        <dbReference type="ARBA" id="ARBA00006336"/>
    </source>
</evidence>
<gene>
    <name evidence="10" type="ORF">SCF082_LOCUS16512</name>
</gene>